<keyword evidence="4" id="KW-0863">Zinc-finger</keyword>
<evidence type="ECO:0000256" key="1">
    <source>
        <dbReference type="ARBA" id="ARBA00004496"/>
    </source>
</evidence>
<keyword evidence="7" id="KW-0175">Coiled coil</keyword>
<keyword evidence="6" id="KW-0391">Immunity</keyword>
<reference evidence="9" key="1">
    <citation type="submission" date="2023-10" db="EMBL/GenBank/DDBJ databases">
        <authorList>
            <person name="Hackl T."/>
        </authorList>
    </citation>
    <scope>NUCLEOTIDE SEQUENCE</scope>
</reference>
<evidence type="ECO:0000313" key="10">
    <source>
        <dbReference type="Proteomes" id="UP001295740"/>
    </source>
</evidence>
<evidence type="ECO:0000256" key="3">
    <source>
        <dbReference type="ARBA" id="ARBA00022723"/>
    </source>
</evidence>
<keyword evidence="2" id="KW-0963">Cytoplasm</keyword>
<dbReference type="GO" id="GO:0002376">
    <property type="term" value="P:immune system process"/>
    <property type="evidence" value="ECO:0007669"/>
    <property type="project" value="UniProtKB-KW"/>
</dbReference>
<dbReference type="GO" id="GO:0008270">
    <property type="term" value="F:zinc ion binding"/>
    <property type="evidence" value="ECO:0007669"/>
    <property type="project" value="UniProtKB-KW"/>
</dbReference>
<feature type="coiled-coil region" evidence="7">
    <location>
        <begin position="97"/>
        <end position="124"/>
    </location>
</feature>
<evidence type="ECO:0000256" key="5">
    <source>
        <dbReference type="ARBA" id="ARBA00022833"/>
    </source>
</evidence>
<name>A0AAI8VJY9_9PEZI</name>
<evidence type="ECO:0000256" key="2">
    <source>
        <dbReference type="ARBA" id="ARBA00022490"/>
    </source>
</evidence>
<dbReference type="PROSITE" id="PS51981">
    <property type="entry name" value="ZF_RZ"/>
    <property type="match status" value="1"/>
</dbReference>
<feature type="domain" description="RZ-type" evidence="8">
    <location>
        <begin position="343"/>
        <end position="422"/>
    </location>
</feature>
<protein>
    <submittedName>
        <fullName evidence="9">Uu.00g000660.m01.CDS01</fullName>
    </submittedName>
</protein>
<evidence type="ECO:0000313" key="9">
    <source>
        <dbReference type="EMBL" id="CAJ2505936.1"/>
    </source>
</evidence>
<accession>A0AAI8VJY9</accession>
<dbReference type="Proteomes" id="UP001295740">
    <property type="component" value="Unassembled WGS sequence"/>
</dbReference>
<dbReference type="EMBL" id="CAUWAG010000008">
    <property type="protein sequence ID" value="CAJ2505936.1"/>
    <property type="molecule type" value="Genomic_DNA"/>
</dbReference>
<comment type="subcellular location">
    <subcellularLocation>
        <location evidence="1">Cytoplasm</location>
    </subcellularLocation>
</comment>
<evidence type="ECO:0000259" key="8">
    <source>
        <dbReference type="PROSITE" id="PS51981"/>
    </source>
</evidence>
<dbReference type="InterPro" id="IPR046439">
    <property type="entry name" value="ZF_RZ_dom"/>
</dbReference>
<dbReference type="AlphaFoldDB" id="A0AAI8VJY9"/>
<organism evidence="9 10">
    <name type="scientific">Anthostomella pinea</name>
    <dbReference type="NCBI Taxonomy" id="933095"/>
    <lineage>
        <taxon>Eukaryota</taxon>
        <taxon>Fungi</taxon>
        <taxon>Dikarya</taxon>
        <taxon>Ascomycota</taxon>
        <taxon>Pezizomycotina</taxon>
        <taxon>Sordariomycetes</taxon>
        <taxon>Xylariomycetidae</taxon>
        <taxon>Xylariales</taxon>
        <taxon>Xylariaceae</taxon>
        <taxon>Anthostomella</taxon>
    </lineage>
</organism>
<sequence>MLEFKSYDEIDVGESPIVVLGCGHFFTGETLDGLVGMTEVYTTDNEGEFNGLADGLAMVDKVPFCPDCKRPIRQFATRRYNRVINRAVLDETSKRFITKGREDLEDLEKRLAAVENTLDSTRLNLNSIAEPEAIDTIPQRRYSDAFILSKTAKALQHSMDVAHQPMKKLLDVILTRQRSVHPGPLTSQLNKLSLAPGLPAFDKRITLGAWLVQIKVQEIALRDMFSVTRDSALIPTPWGSPHQHTVLFLRDCEALIAQAREAFLSRIAIAAILSFAKVSQQLSPIPSFSLQLLFVLTLPNYRLEAWYCHTHPGITTDTATDRPDRALFVRELLTTALEMCDKLPVEQTLALRKSVEAIMRLYEGPRYEIVTPEELAAIKTAMFAIGECGMPMEVAPCPECGAPVGGRSHQLVEGASRATNME</sequence>
<evidence type="ECO:0000256" key="7">
    <source>
        <dbReference type="SAM" id="Coils"/>
    </source>
</evidence>
<dbReference type="GO" id="GO:0005737">
    <property type="term" value="C:cytoplasm"/>
    <property type="evidence" value="ECO:0007669"/>
    <property type="project" value="UniProtKB-SubCell"/>
</dbReference>
<keyword evidence="5" id="KW-0862">Zinc</keyword>
<evidence type="ECO:0000256" key="6">
    <source>
        <dbReference type="ARBA" id="ARBA00022859"/>
    </source>
</evidence>
<keyword evidence="10" id="KW-1185">Reference proteome</keyword>
<evidence type="ECO:0000256" key="4">
    <source>
        <dbReference type="ARBA" id="ARBA00022771"/>
    </source>
</evidence>
<comment type="caution">
    <text evidence="9">The sequence shown here is derived from an EMBL/GenBank/DDBJ whole genome shotgun (WGS) entry which is preliminary data.</text>
</comment>
<keyword evidence="3" id="KW-0479">Metal-binding</keyword>
<gene>
    <name evidence="9" type="ORF">KHLLAP_LOCUS6404</name>
</gene>
<dbReference type="Pfam" id="PF20173">
    <property type="entry name" value="ZnF_RZ-type"/>
    <property type="match status" value="1"/>
</dbReference>
<proteinExistence type="predicted"/>